<accession>G0UPN1</accession>
<keyword evidence="1" id="KW-0812">Transmembrane</keyword>
<organism evidence="2">
    <name type="scientific">Trypanosoma congolense (strain IL3000)</name>
    <dbReference type="NCBI Taxonomy" id="1068625"/>
    <lineage>
        <taxon>Eukaryota</taxon>
        <taxon>Discoba</taxon>
        <taxon>Euglenozoa</taxon>
        <taxon>Kinetoplastea</taxon>
        <taxon>Metakinetoplastina</taxon>
        <taxon>Trypanosomatida</taxon>
        <taxon>Trypanosomatidae</taxon>
        <taxon>Trypanosoma</taxon>
        <taxon>Nannomonas</taxon>
    </lineage>
</organism>
<keyword evidence="1" id="KW-0472">Membrane</keyword>
<reference evidence="2" key="1">
    <citation type="journal article" date="2012" name="Proc. Natl. Acad. Sci. U.S.A.">
        <title>Antigenic diversity is generated by distinct evolutionary mechanisms in African trypanosome species.</title>
        <authorList>
            <person name="Jackson A.P."/>
            <person name="Berry A."/>
            <person name="Aslett M."/>
            <person name="Allison H.C."/>
            <person name="Burton P."/>
            <person name="Vavrova-Anderson J."/>
            <person name="Brown R."/>
            <person name="Browne H."/>
            <person name="Corton N."/>
            <person name="Hauser H."/>
            <person name="Gamble J."/>
            <person name="Gilderthorp R."/>
            <person name="Marcello L."/>
            <person name="McQuillan J."/>
            <person name="Otto T.D."/>
            <person name="Quail M.A."/>
            <person name="Sanders M.J."/>
            <person name="van Tonder A."/>
            <person name="Ginger M.L."/>
            <person name="Field M.C."/>
            <person name="Barry J.D."/>
            <person name="Hertz-Fowler C."/>
            <person name="Berriman M."/>
        </authorList>
    </citation>
    <scope>NUCLEOTIDE SEQUENCE</scope>
    <source>
        <strain evidence="2">IL3000</strain>
    </source>
</reference>
<gene>
    <name evidence="2" type="ORF">TCIL3000_7_1490</name>
</gene>
<protein>
    <submittedName>
        <fullName evidence="2">Uncharacterized protein</fullName>
    </submittedName>
</protein>
<name>G0UPN1_TRYCI</name>
<proteinExistence type="predicted"/>
<evidence type="ECO:0000256" key="1">
    <source>
        <dbReference type="SAM" id="Phobius"/>
    </source>
</evidence>
<keyword evidence="1" id="KW-1133">Transmembrane helix</keyword>
<evidence type="ECO:0000313" key="2">
    <source>
        <dbReference type="EMBL" id="CCC91342.1"/>
    </source>
</evidence>
<dbReference type="AlphaFoldDB" id="G0UPN1"/>
<sequence length="111" mass="12040">MNVIVAKMPAGGVPSDILGKCFTFFFFFTCFAAAADITAALPLLYACGCGRTLLGFVPPLSLTPYYYFSLPLTVVTAEVRCIAALAWKVACWSEAQRGEIKTEKGWNDSAR</sequence>
<dbReference type="EMBL" id="HE575320">
    <property type="protein sequence ID" value="CCC91342.1"/>
    <property type="molecule type" value="Genomic_DNA"/>
</dbReference>
<feature type="transmembrane region" description="Helical" evidence="1">
    <location>
        <begin position="21"/>
        <end position="45"/>
    </location>
</feature>